<name>A0A0S8JTI3_UNCW3</name>
<evidence type="ECO:0000313" key="1">
    <source>
        <dbReference type="EMBL" id="KPL12896.1"/>
    </source>
</evidence>
<dbReference type="EMBL" id="LJVE01000128">
    <property type="protein sequence ID" value="KPL12896.1"/>
    <property type="molecule type" value="Genomic_DNA"/>
</dbReference>
<proteinExistence type="predicted"/>
<reference evidence="1 2" key="1">
    <citation type="journal article" date="2015" name="Microbiome">
        <title>Genomic resolution of linkages in carbon, nitrogen, and sulfur cycling among widespread estuary sediment bacteria.</title>
        <authorList>
            <person name="Baker B.J."/>
            <person name="Lazar C.S."/>
            <person name="Teske A.P."/>
            <person name="Dick G.J."/>
        </authorList>
    </citation>
    <scope>NUCLEOTIDE SEQUENCE [LARGE SCALE GENOMIC DNA]</scope>
    <source>
        <strain evidence="1">SM1_77</strain>
    </source>
</reference>
<organism evidence="1 2">
    <name type="scientific">candidate division WOR_3 bacterium SM1_77</name>
    <dbReference type="NCBI Taxonomy" id="1703778"/>
    <lineage>
        <taxon>Bacteria</taxon>
        <taxon>Bacteria division WOR-3</taxon>
    </lineage>
</organism>
<dbReference type="Gene3D" id="2.60.120.40">
    <property type="match status" value="1"/>
</dbReference>
<sequence>MVENNFIPRSDSDGDGGRVPAVFAWLTGGIETTAPASPTNINQTTAYAIKWPSSDFDTEYFEHSTTINSSQLKVKQAGNYFIAVTVPMTSALQRSCVRAEVRVNGTAADGGIGESSYIRNIDNHTESSDHVAMLLSALNVDDIIEVYVQGTALAGTVTVSPVASMYVEYIRPERTIFSATATQTTSGTNLNTAVAALQWQEIVKSTGFTHNDGTSPENITVDNTGDYLIFVNVPITGVIQRGNIKVIVQDDGVTVPGGEGKQGYIRNADGHNDASVHWSGLVRNVSAGSVITVKTQQESTAGTITVQSGKKASICIERIDTSGGVFFSRATNLSGGTNWNPASVQSILWENDDIIDSSVFTHSTTTNAHEITVNTPGDYLLVYNDSLTSSLQRANPKVTVNLNGAPVFGAETKCHYIRNSDPHNESSGTIVFLLSGLSSGDIISLDTVQEAIAGQVDDNQDALLFLWLRP</sequence>
<protein>
    <submittedName>
        <fullName evidence="1">Uncharacterized protein</fullName>
    </submittedName>
</protein>
<dbReference type="Proteomes" id="UP000050975">
    <property type="component" value="Unassembled WGS sequence"/>
</dbReference>
<dbReference type="AlphaFoldDB" id="A0A0S8JTI3"/>
<accession>A0A0S8JTI3</accession>
<evidence type="ECO:0000313" key="2">
    <source>
        <dbReference type="Proteomes" id="UP000050975"/>
    </source>
</evidence>
<gene>
    <name evidence="1" type="ORF">AMJ74_05950</name>
</gene>
<dbReference type="InterPro" id="IPR008983">
    <property type="entry name" value="Tumour_necrosis_fac-like_dom"/>
</dbReference>
<comment type="caution">
    <text evidence="1">The sequence shown here is derived from an EMBL/GenBank/DDBJ whole genome shotgun (WGS) entry which is preliminary data.</text>
</comment>